<dbReference type="Proteomes" id="UP000016560">
    <property type="component" value="Unassembled WGS sequence"/>
</dbReference>
<dbReference type="eggNOG" id="COG4584">
    <property type="taxonomic scope" value="Bacteria"/>
</dbReference>
<proteinExistence type="predicted"/>
<comment type="caution">
    <text evidence="1">The sequence shown here is derived from an EMBL/GenBank/DDBJ whole genome shotgun (WGS) entry which is preliminary data.</text>
</comment>
<evidence type="ECO:0000313" key="1">
    <source>
        <dbReference type="EMBL" id="GAD64902.1"/>
    </source>
</evidence>
<organism evidence="1 2">
    <name type="scientific">Aquipseudomonas alcaligenes (strain ATCC 14909 / DSM 50342 / CCUG 1425 / JCM 20561 / NBRC 14159 / NCIMB 9945 / NCTC 10367 / 1577)</name>
    <name type="common">Pseudomonas alcaligenes</name>
    <dbReference type="NCBI Taxonomy" id="1215092"/>
    <lineage>
        <taxon>Bacteria</taxon>
        <taxon>Pseudomonadati</taxon>
        <taxon>Pseudomonadota</taxon>
        <taxon>Gammaproteobacteria</taxon>
        <taxon>Pseudomonadales</taxon>
        <taxon>Pseudomonadaceae</taxon>
        <taxon>Aquipseudomonas</taxon>
    </lineage>
</organism>
<dbReference type="AlphaFoldDB" id="U2ZUZ7"/>
<evidence type="ECO:0000313" key="2">
    <source>
        <dbReference type="Proteomes" id="UP000016560"/>
    </source>
</evidence>
<keyword evidence="2" id="KW-1185">Reference proteome</keyword>
<dbReference type="EMBL" id="BATI01000053">
    <property type="protein sequence ID" value="GAD64902.1"/>
    <property type="molecule type" value="Genomic_DNA"/>
</dbReference>
<reference evidence="1" key="1">
    <citation type="submission" date="2024-09" db="EMBL/GenBank/DDBJ databases">
        <title>Whole genome shotgun sequence of Pseudomonas alcaligenes NBRC 14159.</title>
        <authorList>
            <person name="Yoshida I."/>
            <person name="Hosoyama A."/>
            <person name="Tsuchikane K."/>
            <person name="Noguchi M."/>
            <person name="Hirakata S."/>
            <person name="Ando Y."/>
            <person name="Ohji S."/>
            <person name="Yamazoe A."/>
            <person name="Yamazaki S."/>
            <person name="Fujita N."/>
        </authorList>
    </citation>
    <scope>NUCLEOTIDE SEQUENCE</scope>
    <source>
        <strain evidence="1">NBRC 14159</strain>
    </source>
</reference>
<name>U2ZUZ7_AQUA1</name>
<evidence type="ECO:0008006" key="3">
    <source>
        <dbReference type="Google" id="ProtNLM"/>
    </source>
</evidence>
<protein>
    <recommendedName>
        <fullName evidence="3">Transposase</fullName>
    </recommendedName>
</protein>
<accession>U2ZUZ7</accession>
<sequence length="56" mass="5970">MVPDNLKAAVTKADCLGPEINPSYQALCRYYGIAPLPTRPRSPKDKAKADGAVLLA</sequence>
<gene>
    <name evidence="1" type="ORF">PA6_053_00080</name>
</gene>